<dbReference type="Proteomes" id="UP000078460">
    <property type="component" value="Unassembled WGS sequence"/>
</dbReference>
<reference evidence="2" key="1">
    <citation type="submission" date="2016-03" db="EMBL/GenBank/DDBJ databases">
        <title>Sphingomonas melonis TY, whole genome shotgun sequencing.</title>
        <authorList>
            <person name="Wang H."/>
            <person name="Zhu P."/>
        </authorList>
    </citation>
    <scope>NUCLEOTIDE SEQUENCE [LARGE SCALE GENOMIC DNA]</scope>
    <source>
        <strain evidence="2">TY</strain>
    </source>
</reference>
<dbReference type="OrthoDB" id="9134102at2"/>
<protein>
    <recommendedName>
        <fullName evidence="4">Competence protein CoiA</fullName>
    </recommendedName>
</protein>
<proteinExistence type="predicted"/>
<dbReference type="RefSeq" id="WP_062126286.1">
    <property type="nucleotide sequence ID" value="NZ_CP017578.1"/>
</dbReference>
<evidence type="ECO:0008006" key="4">
    <source>
        <dbReference type="Google" id="ProtNLM"/>
    </source>
</evidence>
<dbReference type="AlphaFoldDB" id="A0A175XZK8"/>
<gene>
    <name evidence="2" type="ORF">AVM11_12125</name>
</gene>
<evidence type="ECO:0000256" key="1">
    <source>
        <dbReference type="SAM" id="MobiDB-lite"/>
    </source>
</evidence>
<organism evidence="2 3">
    <name type="scientific">Sphingomonas melonis TY</name>
    <dbReference type="NCBI Taxonomy" id="621456"/>
    <lineage>
        <taxon>Bacteria</taxon>
        <taxon>Pseudomonadati</taxon>
        <taxon>Pseudomonadota</taxon>
        <taxon>Alphaproteobacteria</taxon>
        <taxon>Sphingomonadales</taxon>
        <taxon>Sphingomonadaceae</taxon>
        <taxon>Sphingomonas</taxon>
    </lineage>
</organism>
<dbReference type="STRING" id="621456.BJP26_14125"/>
<comment type="caution">
    <text evidence="2">The sequence shown here is derived from an EMBL/GenBank/DDBJ whole genome shotgun (WGS) entry which is preliminary data.</text>
</comment>
<accession>A0A175XZK8</accession>
<feature type="compositionally biased region" description="Basic and acidic residues" evidence="1">
    <location>
        <begin position="232"/>
        <end position="250"/>
    </location>
</feature>
<evidence type="ECO:0000313" key="2">
    <source>
        <dbReference type="EMBL" id="KZB93606.1"/>
    </source>
</evidence>
<feature type="region of interest" description="Disordered" evidence="1">
    <location>
        <begin position="232"/>
        <end position="251"/>
    </location>
</feature>
<name>A0A175XZK8_9SPHN</name>
<sequence length="643" mass="70580">MPGRNALGYADHRPFTGIRSELVYGQQADGTLVHIDHVPRGLACACICPACGEVLIAYKGRIKTPYFGHGRGGASGCGRGAETNAHIWAKEVLEREKCILLPAVSASYGKLERIVHQSKMFMFAEARLERTLGDIVPDVILRTEKGDELLVEVHVTHACGDEKIAKLKERCLPTVEVHLGQWRTSQDREEIEAALLTAAPRNWLYNRKIEDAEAELVEEAAARAARAERERLRREQERQERERRDAEKEANGVAAAIRRALDAARSAAAQRRAAADPPTDRPDGGRVVTFPIPSFGFLAPSAVWQRRIYDRCIDDHQTLALTDGAVTPAQAAQAVRDLIHQDLTKPLEPQILASLRDRGVLGAAPHEAIDHYLDRLYWEGLLVMDASGRLKLGPEQIARLEQRRLAEQARDRRRRSLARSWRTIAEHLGGEADDVEVAWCAKLGRERGIDLDQLIERGGPAWDAFDQALLAVENMIAADGQPAGDLLCLPLEAELALAQERAQAALDKVRRGRVEELRSRALGILGPETEAWLSCPLPNGSSPTALAERGDAGLFAAIDCLRDAGRARDARIAAESLAKECRFKLRSAAPAALGAERANLFLRGHHPRLGAPPETYCVDERTLAVCLSLLGGPAGAPTRGKRR</sequence>
<dbReference type="EMBL" id="LQCK02000068">
    <property type="protein sequence ID" value="KZB93606.1"/>
    <property type="molecule type" value="Genomic_DNA"/>
</dbReference>
<keyword evidence="3" id="KW-1185">Reference proteome</keyword>
<dbReference type="KEGG" id="smy:BJP26_14125"/>
<evidence type="ECO:0000313" key="3">
    <source>
        <dbReference type="Proteomes" id="UP000078460"/>
    </source>
</evidence>